<feature type="region of interest" description="Disordered" evidence="1">
    <location>
        <begin position="180"/>
        <end position="207"/>
    </location>
</feature>
<dbReference type="Proteomes" id="UP001318860">
    <property type="component" value="Unassembled WGS sequence"/>
</dbReference>
<evidence type="ECO:0000313" key="2">
    <source>
        <dbReference type="EMBL" id="KAK6149183.1"/>
    </source>
</evidence>
<accession>A0ABR0WNS0</accession>
<name>A0ABR0WNS0_REHGL</name>
<evidence type="ECO:0000256" key="1">
    <source>
        <dbReference type="SAM" id="MobiDB-lite"/>
    </source>
</evidence>
<gene>
    <name evidence="2" type="ORF">DH2020_016708</name>
</gene>
<proteinExistence type="predicted"/>
<keyword evidence="3" id="KW-1185">Reference proteome</keyword>
<evidence type="ECO:0000313" key="3">
    <source>
        <dbReference type="Proteomes" id="UP001318860"/>
    </source>
</evidence>
<organism evidence="2 3">
    <name type="scientific">Rehmannia glutinosa</name>
    <name type="common">Chinese foxglove</name>
    <dbReference type="NCBI Taxonomy" id="99300"/>
    <lineage>
        <taxon>Eukaryota</taxon>
        <taxon>Viridiplantae</taxon>
        <taxon>Streptophyta</taxon>
        <taxon>Embryophyta</taxon>
        <taxon>Tracheophyta</taxon>
        <taxon>Spermatophyta</taxon>
        <taxon>Magnoliopsida</taxon>
        <taxon>eudicotyledons</taxon>
        <taxon>Gunneridae</taxon>
        <taxon>Pentapetalae</taxon>
        <taxon>asterids</taxon>
        <taxon>lamiids</taxon>
        <taxon>Lamiales</taxon>
        <taxon>Orobanchaceae</taxon>
        <taxon>Rehmannieae</taxon>
        <taxon>Rehmannia</taxon>
    </lineage>
</organism>
<feature type="compositionally biased region" description="Acidic residues" evidence="1">
    <location>
        <begin position="185"/>
        <end position="207"/>
    </location>
</feature>
<sequence length="207" mass="24200">MSSSASVPNCASSRKGSLQKMVRTRNEIARINCRGVGWSSTEEEACYDHFFLLCRTHVNIHDPAVFDDIFVELARLMTVTMRKEFSILKVKMKINMLRTHFRDYVRFTTLPGVRFNKFTNKFYIDPFYYEQIGTESNMHRYFRTNGFPRYHDCMEIFYTRGAAEIDFQGLPGYNRNNPLEFDFSSSDESDEENPTETDEECSGVDTD</sequence>
<dbReference type="EMBL" id="JABTTQ020000009">
    <property type="protein sequence ID" value="KAK6149183.1"/>
    <property type="molecule type" value="Genomic_DNA"/>
</dbReference>
<comment type="caution">
    <text evidence="2">The sequence shown here is derived from an EMBL/GenBank/DDBJ whole genome shotgun (WGS) entry which is preliminary data.</text>
</comment>
<protein>
    <submittedName>
        <fullName evidence="2">Uncharacterized protein</fullName>
    </submittedName>
</protein>
<reference evidence="2 3" key="1">
    <citation type="journal article" date="2021" name="Comput. Struct. Biotechnol. J.">
        <title>De novo genome assembly of the potent medicinal plant Rehmannia glutinosa using nanopore technology.</title>
        <authorList>
            <person name="Ma L."/>
            <person name="Dong C."/>
            <person name="Song C."/>
            <person name="Wang X."/>
            <person name="Zheng X."/>
            <person name="Niu Y."/>
            <person name="Chen S."/>
            <person name="Feng W."/>
        </authorList>
    </citation>
    <scope>NUCLEOTIDE SEQUENCE [LARGE SCALE GENOMIC DNA]</scope>
    <source>
        <strain evidence="2">DH-2019</strain>
    </source>
</reference>